<dbReference type="Proteomes" id="UP001223079">
    <property type="component" value="Unassembled WGS sequence"/>
</dbReference>
<gene>
    <name evidence="2" type="ORF">J2S23_001083</name>
</gene>
<dbReference type="Pfam" id="PF11674">
    <property type="entry name" value="DUF3270"/>
    <property type="match status" value="1"/>
</dbReference>
<protein>
    <submittedName>
        <fullName evidence="2">Small-conductance mechanosensitive channel</fullName>
    </submittedName>
</protein>
<name>A0ABT9YSF0_9STRE</name>
<keyword evidence="1" id="KW-0472">Membrane</keyword>
<organism evidence="2 3">
    <name type="scientific">Streptococcus moroccensis</name>
    <dbReference type="NCBI Taxonomy" id="1451356"/>
    <lineage>
        <taxon>Bacteria</taxon>
        <taxon>Bacillati</taxon>
        <taxon>Bacillota</taxon>
        <taxon>Bacilli</taxon>
        <taxon>Lactobacillales</taxon>
        <taxon>Streptococcaceae</taxon>
        <taxon>Streptococcus</taxon>
    </lineage>
</organism>
<feature type="transmembrane region" description="Helical" evidence="1">
    <location>
        <begin position="67"/>
        <end position="88"/>
    </location>
</feature>
<accession>A0ABT9YSF0</accession>
<feature type="transmembrane region" description="Helical" evidence="1">
    <location>
        <begin position="39"/>
        <end position="61"/>
    </location>
</feature>
<keyword evidence="1" id="KW-0812">Transmembrane</keyword>
<comment type="caution">
    <text evidence="2">The sequence shown here is derived from an EMBL/GenBank/DDBJ whole genome shotgun (WGS) entry which is preliminary data.</text>
</comment>
<evidence type="ECO:0000313" key="2">
    <source>
        <dbReference type="EMBL" id="MDQ0222531.1"/>
    </source>
</evidence>
<dbReference type="EMBL" id="JAUSTM010000008">
    <property type="protein sequence ID" value="MDQ0222531.1"/>
    <property type="molecule type" value="Genomic_DNA"/>
</dbReference>
<keyword evidence="3" id="KW-1185">Reference proteome</keyword>
<proteinExistence type="predicted"/>
<dbReference type="InterPro" id="IPR021688">
    <property type="entry name" value="DUF3270"/>
</dbReference>
<dbReference type="RefSeq" id="WP_307121720.1">
    <property type="nucleotide sequence ID" value="NZ_JAUSTM010000008.1"/>
</dbReference>
<evidence type="ECO:0000313" key="3">
    <source>
        <dbReference type="Proteomes" id="UP001223079"/>
    </source>
</evidence>
<evidence type="ECO:0000256" key="1">
    <source>
        <dbReference type="SAM" id="Phobius"/>
    </source>
</evidence>
<reference evidence="2 3" key="1">
    <citation type="submission" date="2023-07" db="EMBL/GenBank/DDBJ databases">
        <title>Genomic Encyclopedia of Type Strains, Phase IV (KMG-IV): sequencing the most valuable type-strain genomes for metagenomic binning, comparative biology and taxonomic classification.</title>
        <authorList>
            <person name="Goeker M."/>
        </authorList>
    </citation>
    <scope>NUCLEOTIDE SEQUENCE [LARGE SCALE GENOMIC DNA]</scope>
    <source>
        <strain evidence="2 3">DSM 105143</strain>
    </source>
</reference>
<keyword evidence="1" id="KW-1133">Transmembrane helix</keyword>
<sequence length="99" mass="11165">MALRDYKYDQENVVPLRPTASYDAYEESKEEETQVVEEILFFANIAIFAIASVLSIFILSALKLNTVLAFVLGIGTGILALQACRVFLKKYQNQLKKTD</sequence>